<reference evidence="4" key="1">
    <citation type="journal article" date="2017" name="Nat. Ecol. Evol.">
        <title>Genome expansion and lineage-specific genetic innovations in the forest pathogenic fungi Armillaria.</title>
        <authorList>
            <person name="Sipos G."/>
            <person name="Prasanna A.N."/>
            <person name="Walter M.C."/>
            <person name="O'Connor E."/>
            <person name="Balint B."/>
            <person name="Krizsan K."/>
            <person name="Kiss B."/>
            <person name="Hess J."/>
            <person name="Varga T."/>
            <person name="Slot J."/>
            <person name="Riley R."/>
            <person name="Boka B."/>
            <person name="Rigling D."/>
            <person name="Barry K."/>
            <person name="Lee J."/>
            <person name="Mihaltcheva S."/>
            <person name="LaButti K."/>
            <person name="Lipzen A."/>
            <person name="Waldron R."/>
            <person name="Moloney N.M."/>
            <person name="Sperisen C."/>
            <person name="Kredics L."/>
            <person name="Vagvoelgyi C."/>
            <person name="Patrignani A."/>
            <person name="Fitzpatrick D."/>
            <person name="Nagy I."/>
            <person name="Doyle S."/>
            <person name="Anderson J.B."/>
            <person name="Grigoriev I.V."/>
            <person name="Gueldener U."/>
            <person name="Muensterkoetter M."/>
            <person name="Nagy L.G."/>
        </authorList>
    </citation>
    <scope>NUCLEOTIDE SEQUENCE [LARGE SCALE GENOMIC DNA]</scope>
    <source>
        <strain evidence="4">Ar21-2</strain>
    </source>
</reference>
<dbReference type="InterPro" id="IPR027417">
    <property type="entry name" value="P-loop_NTPase"/>
</dbReference>
<dbReference type="EMBL" id="KZ293733">
    <property type="protein sequence ID" value="PBK81190.1"/>
    <property type="molecule type" value="Genomic_DNA"/>
</dbReference>
<dbReference type="AlphaFoldDB" id="A0A2H3CH59"/>
<dbReference type="OrthoDB" id="7464126at2759"/>
<proteinExistence type="predicted"/>
<dbReference type="OMA" id="HDIAPIG"/>
<dbReference type="Pfam" id="PF24883">
    <property type="entry name" value="NPHP3_N"/>
    <property type="match status" value="1"/>
</dbReference>
<organism evidence="3 4">
    <name type="scientific">Armillaria gallica</name>
    <name type="common">Bulbous honey fungus</name>
    <name type="synonym">Armillaria bulbosa</name>
    <dbReference type="NCBI Taxonomy" id="47427"/>
    <lineage>
        <taxon>Eukaryota</taxon>
        <taxon>Fungi</taxon>
        <taxon>Dikarya</taxon>
        <taxon>Basidiomycota</taxon>
        <taxon>Agaricomycotina</taxon>
        <taxon>Agaricomycetes</taxon>
        <taxon>Agaricomycetidae</taxon>
        <taxon>Agaricales</taxon>
        <taxon>Marasmiineae</taxon>
        <taxon>Physalacriaceae</taxon>
        <taxon>Armillaria</taxon>
    </lineage>
</organism>
<dbReference type="Gene3D" id="3.40.50.300">
    <property type="entry name" value="P-loop containing nucleotide triphosphate hydrolases"/>
    <property type="match status" value="1"/>
</dbReference>
<dbReference type="InParanoid" id="A0A2H3CH59"/>
<dbReference type="PANTHER" id="PTHR10039">
    <property type="entry name" value="AMELOGENIN"/>
    <property type="match status" value="1"/>
</dbReference>
<gene>
    <name evidence="3" type="ORF">ARMGADRAFT_948590</name>
</gene>
<dbReference type="Proteomes" id="UP000217790">
    <property type="component" value="Unassembled WGS sequence"/>
</dbReference>
<evidence type="ECO:0000313" key="3">
    <source>
        <dbReference type="EMBL" id="PBK81190.1"/>
    </source>
</evidence>
<dbReference type="InterPro" id="IPR056884">
    <property type="entry name" value="NPHP3-like_N"/>
</dbReference>
<evidence type="ECO:0000256" key="1">
    <source>
        <dbReference type="ARBA" id="ARBA00022737"/>
    </source>
</evidence>
<protein>
    <recommendedName>
        <fullName evidence="2">Nephrocystin 3-like N-terminal domain-containing protein</fullName>
    </recommendedName>
</protein>
<name>A0A2H3CH59_ARMGA</name>
<dbReference type="SUPFAM" id="SSF52540">
    <property type="entry name" value="P-loop containing nucleoside triphosphate hydrolases"/>
    <property type="match status" value="1"/>
</dbReference>
<feature type="domain" description="Nephrocystin 3-like N-terminal" evidence="2">
    <location>
        <begin position="26"/>
        <end position="187"/>
    </location>
</feature>
<sequence length="204" mass="22830">MHIITWLTDLNFKSVKAKKLSKWVKDTGCWFLESEQFQQWVDDSAAASCLWCPGNSGVGKTILATIIINYLQPVEYKDKTLVLSVFCDYQFVTTQTIANLLCSLLKQLIQGNGLSDPMTSLYGWCLHDQICPLSDTLTKILSQVLGSFDHVYIVLDALDKFTGGKPEELVKTIKSLSSNIHLLVTSRDIPKIGLLSKEDARLDI</sequence>
<keyword evidence="1" id="KW-0677">Repeat</keyword>
<keyword evidence="4" id="KW-1185">Reference proteome</keyword>
<dbReference type="PANTHER" id="PTHR10039:SF15">
    <property type="entry name" value="NACHT DOMAIN-CONTAINING PROTEIN"/>
    <property type="match status" value="1"/>
</dbReference>
<accession>A0A2H3CH59</accession>
<evidence type="ECO:0000259" key="2">
    <source>
        <dbReference type="Pfam" id="PF24883"/>
    </source>
</evidence>
<evidence type="ECO:0000313" key="4">
    <source>
        <dbReference type="Proteomes" id="UP000217790"/>
    </source>
</evidence>